<reference evidence="8 9" key="1">
    <citation type="submission" date="2017-06" db="EMBL/GenBank/DDBJ databases">
        <authorList>
            <consortium name="Pathogen Informatics"/>
        </authorList>
    </citation>
    <scope>NUCLEOTIDE SEQUENCE [LARGE SCALE GENOMIC DNA]</scope>
    <source>
        <strain evidence="8 9">NCTC13839</strain>
    </source>
</reference>
<dbReference type="UniPathway" id="UPA00262">
    <property type="reaction ID" value="UER00222"/>
</dbReference>
<dbReference type="Proteomes" id="UP000242084">
    <property type="component" value="Chromosome 1"/>
</dbReference>
<keyword evidence="3 8" id="KW-0560">Oxidoreductase</keyword>
<comment type="pathway">
    <text evidence="1">Porphyrin-containing compound metabolism; siroheme biosynthesis; sirohydrochlorin from precorrin-2: step 1/1.</text>
</comment>
<dbReference type="NCBIfam" id="NF005222">
    <property type="entry name" value="PRK06718.1"/>
    <property type="match status" value="1"/>
</dbReference>
<dbReference type="InterPro" id="IPR028161">
    <property type="entry name" value="Met8-like"/>
</dbReference>
<gene>
    <name evidence="8" type="primary">sirC_2</name>
    <name evidence="8" type="ORF">SAMEA4384403_00220</name>
</gene>
<dbReference type="GO" id="GO:0004325">
    <property type="term" value="F:ferrochelatase activity"/>
    <property type="evidence" value="ECO:0007669"/>
    <property type="project" value="InterPro"/>
</dbReference>
<evidence type="ECO:0000256" key="1">
    <source>
        <dbReference type="ARBA" id="ARBA00005010"/>
    </source>
</evidence>
<dbReference type="Pfam" id="PF13241">
    <property type="entry name" value="NAD_binding_7"/>
    <property type="match status" value="1"/>
</dbReference>
<dbReference type="GO" id="GO:0043115">
    <property type="term" value="F:precorrin-2 dehydrogenase activity"/>
    <property type="evidence" value="ECO:0007669"/>
    <property type="project" value="UniProtKB-EC"/>
</dbReference>
<evidence type="ECO:0000256" key="4">
    <source>
        <dbReference type="ARBA" id="ARBA00023027"/>
    </source>
</evidence>
<dbReference type="InterPro" id="IPR042518">
    <property type="entry name" value="SirC_C"/>
</dbReference>
<keyword evidence="9" id="KW-1185">Reference proteome</keyword>
<dbReference type="Pfam" id="PF14824">
    <property type="entry name" value="Sirohm_synth_M"/>
    <property type="match status" value="1"/>
</dbReference>
<dbReference type="InterPro" id="IPR006367">
    <property type="entry name" value="Sirohaem_synthase_N"/>
</dbReference>
<dbReference type="Gene3D" id="3.40.50.720">
    <property type="entry name" value="NAD(P)-binding Rossmann-like Domain"/>
    <property type="match status" value="1"/>
</dbReference>
<proteinExistence type="predicted"/>
<keyword evidence="4" id="KW-0520">NAD</keyword>
<dbReference type="OrthoDB" id="9773765at2"/>
<protein>
    <recommendedName>
        <fullName evidence="2">precorrin-2 dehydrogenase</fullName>
        <ecNumber evidence="2">1.3.1.76</ecNumber>
    </recommendedName>
</protein>
<dbReference type="Gene3D" id="1.10.8.610">
    <property type="entry name" value="SirC, precorrin-2 dehydrogenase, C-terminal helical domain-like"/>
    <property type="match status" value="1"/>
</dbReference>
<dbReference type="PANTHER" id="PTHR35330:SF1">
    <property type="entry name" value="SIROHEME BIOSYNTHESIS PROTEIN MET8"/>
    <property type="match status" value="1"/>
</dbReference>
<dbReference type="SUPFAM" id="SSF51735">
    <property type="entry name" value="NAD(P)-binding Rossmann-fold domains"/>
    <property type="match status" value="1"/>
</dbReference>
<keyword evidence="5" id="KW-0627">Porphyrin biosynthesis</keyword>
<evidence type="ECO:0000256" key="5">
    <source>
        <dbReference type="ARBA" id="ARBA00023244"/>
    </source>
</evidence>
<dbReference type="EMBL" id="LT906462">
    <property type="protein sequence ID" value="SNV56158.1"/>
    <property type="molecule type" value="Genomic_DNA"/>
</dbReference>
<dbReference type="SUPFAM" id="SSF75615">
    <property type="entry name" value="Siroheme synthase middle domains-like"/>
    <property type="match status" value="1"/>
</dbReference>
<dbReference type="GO" id="GO:0019354">
    <property type="term" value="P:siroheme biosynthetic process"/>
    <property type="evidence" value="ECO:0007669"/>
    <property type="project" value="UniProtKB-UniPathway"/>
</dbReference>
<dbReference type="AlphaFoldDB" id="A0A239YD89"/>
<feature type="domain" description="Siroheme synthase central" evidence="7">
    <location>
        <begin position="118"/>
        <end position="138"/>
    </location>
</feature>
<evidence type="ECO:0000256" key="2">
    <source>
        <dbReference type="ARBA" id="ARBA00012400"/>
    </source>
</evidence>
<sequence>MAYIPLMFDFTNKIIKIFGGGMIAERRVKALLESEAIIQIISPNITSRLKELHNSNRIHWINKEFDSGDIQNEDFIIVATGNEAVNQKIRKLTPDHTLINMTNEAESGNVIFPGTLNRGKLSISVSSNGASPKLVSQILNNLNEQFPPDYEAYVDFLYHCRCTIKNLEIEKEQKQQLLEEIISDKYLDSNHQLQFTKWLDTQNSMRAREE</sequence>
<dbReference type="Pfam" id="PF22440">
    <property type="entry name" value="SirC_C"/>
    <property type="match status" value="1"/>
</dbReference>
<dbReference type="KEGG" id="sste:SAMEA4384403_0220"/>
<evidence type="ECO:0000313" key="9">
    <source>
        <dbReference type="Proteomes" id="UP000242084"/>
    </source>
</evidence>
<dbReference type="EC" id="1.3.1.76" evidence="2"/>
<evidence type="ECO:0000313" key="8">
    <source>
        <dbReference type="EMBL" id="SNV56158.1"/>
    </source>
</evidence>
<dbReference type="InterPro" id="IPR036291">
    <property type="entry name" value="NAD(P)-bd_dom_sf"/>
</dbReference>
<comment type="catalytic activity">
    <reaction evidence="6">
        <text>precorrin-2 + NAD(+) = sirohydrochlorin + NADH + 2 H(+)</text>
        <dbReference type="Rhea" id="RHEA:15613"/>
        <dbReference type="ChEBI" id="CHEBI:15378"/>
        <dbReference type="ChEBI" id="CHEBI:57540"/>
        <dbReference type="ChEBI" id="CHEBI:57945"/>
        <dbReference type="ChEBI" id="CHEBI:58351"/>
        <dbReference type="ChEBI" id="CHEBI:58827"/>
        <dbReference type="EC" id="1.3.1.76"/>
    </reaction>
</comment>
<dbReference type="NCBIfam" id="TIGR01470">
    <property type="entry name" value="cysG_Nterm"/>
    <property type="match status" value="1"/>
</dbReference>
<evidence type="ECO:0000256" key="3">
    <source>
        <dbReference type="ARBA" id="ARBA00023002"/>
    </source>
</evidence>
<dbReference type="InterPro" id="IPR028281">
    <property type="entry name" value="Sirohaem_synthase_central"/>
</dbReference>
<accession>A0A239YD89</accession>
<organism evidence="8 9">
    <name type="scientific">Mammaliicoccus stepanovicii</name>
    <dbReference type="NCBI Taxonomy" id="643214"/>
    <lineage>
        <taxon>Bacteria</taxon>
        <taxon>Bacillati</taxon>
        <taxon>Bacillota</taxon>
        <taxon>Bacilli</taxon>
        <taxon>Bacillales</taxon>
        <taxon>Staphylococcaceae</taxon>
        <taxon>Mammaliicoccus</taxon>
    </lineage>
</organism>
<evidence type="ECO:0000259" key="7">
    <source>
        <dbReference type="Pfam" id="PF14824"/>
    </source>
</evidence>
<dbReference type="PANTHER" id="PTHR35330">
    <property type="entry name" value="SIROHEME BIOSYNTHESIS PROTEIN MET8"/>
    <property type="match status" value="1"/>
</dbReference>
<name>A0A239YD89_9STAP</name>
<evidence type="ECO:0000256" key="6">
    <source>
        <dbReference type="ARBA" id="ARBA00047561"/>
    </source>
</evidence>
<dbReference type="RefSeq" id="WP_095085538.1">
    <property type="nucleotide sequence ID" value="NZ_LT906462.1"/>
</dbReference>